<dbReference type="STRING" id="67267.GCA_000716675_03919"/>
<dbReference type="InterPro" id="IPR037523">
    <property type="entry name" value="VOC_core"/>
</dbReference>
<dbReference type="eggNOG" id="COG0346">
    <property type="taxonomic scope" value="Bacteria"/>
</dbReference>
<sequence length="137" mass="15614">MMGSKQLKIGLRVRDLQVSGDLYLRLGFRELPNEEQPHLRYLTFGHTWLILTDRDAHGYYDEERGAAARRGPLGLGFTLAVPTPDLDAAHALWRAEGLPVLTEPEDTDWARIFVGLDPDGYEVSFEQFHEEYRGTRG</sequence>
<protein>
    <submittedName>
        <fullName evidence="2">Glyoxalase</fullName>
    </submittedName>
</protein>
<dbReference type="Gene3D" id="3.10.180.10">
    <property type="entry name" value="2,3-Dihydroxybiphenyl 1,2-Dioxygenase, domain 1"/>
    <property type="match status" value="1"/>
</dbReference>
<proteinExistence type="predicted"/>
<dbReference type="EMBL" id="CP021748">
    <property type="protein sequence ID" value="ARX81920.1"/>
    <property type="molecule type" value="Genomic_DNA"/>
</dbReference>
<dbReference type="SUPFAM" id="SSF54593">
    <property type="entry name" value="Glyoxalase/Bleomycin resistance protein/Dihydroxybiphenyl dioxygenase"/>
    <property type="match status" value="1"/>
</dbReference>
<evidence type="ECO:0000313" key="2">
    <source>
        <dbReference type="EMBL" id="ARX81920.1"/>
    </source>
</evidence>
<dbReference type="InterPro" id="IPR029068">
    <property type="entry name" value="Glyas_Bleomycin-R_OHBP_Dase"/>
</dbReference>
<dbReference type="InterPro" id="IPR004360">
    <property type="entry name" value="Glyas_Fos-R_dOase_dom"/>
</dbReference>
<reference evidence="2 3" key="1">
    <citation type="submission" date="2017-05" db="EMBL/GenBank/DDBJ databases">
        <title>Streptomyces alboflavus Genome sequencing and assembly.</title>
        <authorList>
            <person name="Wang Y."/>
            <person name="Du B."/>
            <person name="Ding Y."/>
            <person name="Liu H."/>
            <person name="Hou Q."/>
            <person name="Liu K."/>
            <person name="Wang C."/>
            <person name="Yao L."/>
        </authorList>
    </citation>
    <scope>NUCLEOTIDE SEQUENCE [LARGE SCALE GENOMIC DNA]</scope>
    <source>
        <strain evidence="2 3">MDJK44</strain>
    </source>
</reference>
<dbReference type="PROSITE" id="PS51819">
    <property type="entry name" value="VOC"/>
    <property type="match status" value="1"/>
</dbReference>
<keyword evidence="3" id="KW-1185">Reference proteome</keyword>
<name>A0A1Z1W691_9ACTN</name>
<dbReference type="Pfam" id="PF00903">
    <property type="entry name" value="Glyoxalase"/>
    <property type="match status" value="1"/>
</dbReference>
<dbReference type="RefSeq" id="WP_203348054.1">
    <property type="nucleotide sequence ID" value="NZ_CP021748.1"/>
</dbReference>
<evidence type="ECO:0000313" key="3">
    <source>
        <dbReference type="Proteomes" id="UP000195880"/>
    </source>
</evidence>
<feature type="domain" description="VOC" evidence="1">
    <location>
        <begin position="5"/>
        <end position="128"/>
    </location>
</feature>
<dbReference type="Proteomes" id="UP000195880">
    <property type="component" value="Chromosome"/>
</dbReference>
<dbReference type="AlphaFoldDB" id="A0A1Z1W691"/>
<gene>
    <name evidence="2" type="ORF">SMD44_01318</name>
</gene>
<accession>A0A1Z1W691</accession>
<dbReference type="KEGG" id="salf:SMD44_01318"/>
<evidence type="ECO:0000259" key="1">
    <source>
        <dbReference type="PROSITE" id="PS51819"/>
    </source>
</evidence>
<organism evidence="2 3">
    <name type="scientific">Streptomyces alboflavus</name>
    <dbReference type="NCBI Taxonomy" id="67267"/>
    <lineage>
        <taxon>Bacteria</taxon>
        <taxon>Bacillati</taxon>
        <taxon>Actinomycetota</taxon>
        <taxon>Actinomycetes</taxon>
        <taxon>Kitasatosporales</taxon>
        <taxon>Streptomycetaceae</taxon>
        <taxon>Streptomyces</taxon>
    </lineage>
</organism>